<evidence type="ECO:0000256" key="3">
    <source>
        <dbReference type="SAM" id="Coils"/>
    </source>
</evidence>
<dbReference type="PANTHER" id="PTHR35936">
    <property type="entry name" value="MEMBRANE-BOUND LYTIC MUREIN TRANSGLYCOSYLASE F"/>
    <property type="match status" value="1"/>
</dbReference>
<organism evidence="5 6">
    <name type="scientific">Thalassotalea piscium</name>
    <dbReference type="NCBI Taxonomy" id="1230533"/>
    <lineage>
        <taxon>Bacteria</taxon>
        <taxon>Pseudomonadati</taxon>
        <taxon>Pseudomonadota</taxon>
        <taxon>Gammaproteobacteria</taxon>
        <taxon>Alteromonadales</taxon>
        <taxon>Colwelliaceae</taxon>
        <taxon>Thalassotalea</taxon>
    </lineage>
</organism>
<dbReference type="Gene3D" id="3.40.190.10">
    <property type="entry name" value="Periplasmic binding protein-like II"/>
    <property type="match status" value="2"/>
</dbReference>
<feature type="coiled-coil region" evidence="3">
    <location>
        <begin position="216"/>
        <end position="243"/>
    </location>
</feature>
<evidence type="ECO:0000259" key="4">
    <source>
        <dbReference type="SMART" id="SM00062"/>
    </source>
</evidence>
<dbReference type="Proteomes" id="UP000537141">
    <property type="component" value="Unassembled WGS sequence"/>
</dbReference>
<evidence type="ECO:0000313" key="5">
    <source>
        <dbReference type="EMBL" id="MBB6542623.1"/>
    </source>
</evidence>
<evidence type="ECO:0000313" key="6">
    <source>
        <dbReference type="Proteomes" id="UP000537141"/>
    </source>
</evidence>
<evidence type="ECO:0000256" key="1">
    <source>
        <dbReference type="ARBA" id="ARBA00010333"/>
    </source>
</evidence>
<evidence type="ECO:0000256" key="2">
    <source>
        <dbReference type="ARBA" id="ARBA00022729"/>
    </source>
</evidence>
<name>A0A7X0TSY4_9GAMM</name>
<sequence length="247" mass="27894">MYNANKWLTLSLLLLLIPKVSFGIDQPPFVCGLSNGYPPYQFKSIEGETLGIDAQLLTLIFNQADLQVTFVQDDWVNILSFLSFTKQLDCVGGMEVTKERQERFDFTSPIYFRKIAIFTLENNSSVNSLTDLMGKKLSGDMHSSIEQKLKHENLRQQIRVVHSLTKSDAMKRLISGEVDAMIAPLAVGQYLAKVNGVKIKIILTSDYLSPVAIAVKKGNTQLLNQLERSIQTLKDNNKIELIKQQWL</sequence>
<comment type="similarity">
    <text evidence="1">Belongs to the bacterial solute-binding protein 3 family.</text>
</comment>
<dbReference type="Pfam" id="PF00497">
    <property type="entry name" value="SBP_bac_3"/>
    <property type="match status" value="1"/>
</dbReference>
<dbReference type="EMBL" id="JACHHU010000006">
    <property type="protein sequence ID" value="MBB6542623.1"/>
    <property type="molecule type" value="Genomic_DNA"/>
</dbReference>
<keyword evidence="3" id="KW-0175">Coiled coil</keyword>
<reference evidence="5 6" key="1">
    <citation type="submission" date="2020-08" db="EMBL/GenBank/DDBJ databases">
        <title>Genomic Encyclopedia of Type Strains, Phase IV (KMG-IV): sequencing the most valuable type-strain genomes for metagenomic binning, comparative biology and taxonomic classification.</title>
        <authorList>
            <person name="Goeker M."/>
        </authorList>
    </citation>
    <scope>NUCLEOTIDE SEQUENCE [LARGE SCALE GENOMIC DNA]</scope>
    <source>
        <strain evidence="5 6">DSM 26287</strain>
    </source>
</reference>
<keyword evidence="2" id="KW-0732">Signal</keyword>
<accession>A0A7X0TSY4</accession>
<keyword evidence="6" id="KW-1185">Reference proteome</keyword>
<comment type="caution">
    <text evidence="5">The sequence shown here is derived from an EMBL/GenBank/DDBJ whole genome shotgun (WGS) entry which is preliminary data.</text>
</comment>
<protein>
    <submittedName>
        <fullName evidence="5">ABC-type amino acid transport substrate-binding protein</fullName>
    </submittedName>
</protein>
<dbReference type="SUPFAM" id="SSF53850">
    <property type="entry name" value="Periplasmic binding protein-like II"/>
    <property type="match status" value="1"/>
</dbReference>
<gene>
    <name evidence="5" type="ORF">HNQ55_001122</name>
</gene>
<dbReference type="SMART" id="SM00062">
    <property type="entry name" value="PBPb"/>
    <property type="match status" value="1"/>
</dbReference>
<dbReference type="AlphaFoldDB" id="A0A7X0TSY4"/>
<dbReference type="RefSeq" id="WP_184423447.1">
    <property type="nucleotide sequence ID" value="NZ_AP027362.1"/>
</dbReference>
<feature type="domain" description="Solute-binding protein family 3/N-terminal" evidence="4">
    <location>
        <begin position="28"/>
        <end position="247"/>
    </location>
</feature>
<proteinExistence type="inferred from homology"/>
<dbReference type="InterPro" id="IPR001638">
    <property type="entry name" value="Solute-binding_3/MltF_N"/>
</dbReference>